<reference evidence="2" key="1">
    <citation type="submission" date="2020-02" db="EMBL/GenBank/DDBJ databases">
        <authorList>
            <person name="Meier V. D."/>
        </authorList>
    </citation>
    <scope>NUCLEOTIDE SEQUENCE</scope>
    <source>
        <strain evidence="2">AVDCRST_MAG11</strain>
    </source>
</reference>
<keyword evidence="2" id="KW-0251">Elongation factor</keyword>
<dbReference type="AlphaFoldDB" id="A0A6J4K1K6"/>
<feature type="non-terminal residue" evidence="2">
    <location>
        <position position="187"/>
    </location>
</feature>
<feature type="compositionally biased region" description="Basic and acidic residues" evidence="1">
    <location>
        <begin position="171"/>
        <end position="187"/>
    </location>
</feature>
<dbReference type="EMBL" id="CADCTU010000070">
    <property type="protein sequence ID" value="CAA9293343.1"/>
    <property type="molecule type" value="Genomic_DNA"/>
</dbReference>
<keyword evidence="2" id="KW-0648">Protein biosynthesis</keyword>
<protein>
    <submittedName>
        <fullName evidence="2">Translation elongation factor P</fullName>
    </submittedName>
</protein>
<accession>A0A6J4K1K6</accession>
<feature type="region of interest" description="Disordered" evidence="1">
    <location>
        <begin position="1"/>
        <end position="187"/>
    </location>
</feature>
<evidence type="ECO:0000313" key="2">
    <source>
        <dbReference type="EMBL" id="CAA9293343.1"/>
    </source>
</evidence>
<dbReference type="GO" id="GO:0003746">
    <property type="term" value="F:translation elongation factor activity"/>
    <property type="evidence" value="ECO:0007669"/>
    <property type="project" value="UniProtKB-KW"/>
</dbReference>
<evidence type="ECO:0000256" key="1">
    <source>
        <dbReference type="SAM" id="MobiDB-lite"/>
    </source>
</evidence>
<sequence>GNAGDADPPRDGAGVRGRSVPRDRVPAPHAGQPPRDGAGQAQEPAHGLELRAPLPRRRLDRAGGDGDARPGVPVPGRRHVPLHEHRELRPARDGRGDAGRQRPVDAAGDEDPGRVLQRPPHRHPAPAVPGARDRGDVAGDEVGHEDRVVEAGQARERRHGQRARVHRHRREGAGEPHDGRVHGAREV</sequence>
<organism evidence="2">
    <name type="scientific">uncultured Gemmatimonadaceae bacterium</name>
    <dbReference type="NCBI Taxonomy" id="246130"/>
    <lineage>
        <taxon>Bacteria</taxon>
        <taxon>Pseudomonadati</taxon>
        <taxon>Gemmatimonadota</taxon>
        <taxon>Gemmatimonadia</taxon>
        <taxon>Gemmatimonadales</taxon>
        <taxon>Gemmatimonadaceae</taxon>
        <taxon>environmental samples</taxon>
    </lineage>
</organism>
<gene>
    <name evidence="2" type="ORF">AVDCRST_MAG11-290</name>
</gene>
<feature type="non-terminal residue" evidence="2">
    <location>
        <position position="1"/>
    </location>
</feature>
<name>A0A6J4K1K6_9BACT</name>
<feature type="compositionally biased region" description="Basic and acidic residues" evidence="1">
    <location>
        <begin position="131"/>
        <end position="155"/>
    </location>
</feature>
<proteinExistence type="predicted"/>
<feature type="compositionally biased region" description="Basic and acidic residues" evidence="1">
    <location>
        <begin position="81"/>
        <end position="103"/>
    </location>
</feature>
<feature type="compositionally biased region" description="Basic residues" evidence="1">
    <location>
        <begin position="156"/>
        <end position="170"/>
    </location>
</feature>